<dbReference type="EMBL" id="CAFBQP010000007">
    <property type="protein sequence ID" value="CAB5054008.1"/>
    <property type="molecule type" value="Genomic_DNA"/>
</dbReference>
<keyword evidence="1" id="KW-0378">Hydrolase</keyword>
<proteinExistence type="predicted"/>
<reference evidence="5" key="1">
    <citation type="submission" date="2020-05" db="EMBL/GenBank/DDBJ databases">
        <authorList>
            <person name="Chiriac C."/>
            <person name="Salcher M."/>
            <person name="Ghai R."/>
            <person name="Kavagutti S V."/>
        </authorList>
    </citation>
    <scope>NUCLEOTIDE SEQUENCE</scope>
</reference>
<sequence>MGIESQFVQTVDLRVHERVSGPTDGHPVVLLHGFPQTSYQWRHQLTALADAGYAGYAPDNRGFGGTDKPGARVSRALLAQDVINYLDAKGIERCTLVGHDWGGIIAFKTAIDYPDRIERLALIDTLCTVWTSVGPHGWWFKAPGIAEEFFAKYHREFIEVMFAGRDASVLGDRPLNPWGQIPNGVRPRPDWIDDEALAHYVDAFSDPLVWEHAISYYRYALPFHEVLEDPTRACGERYRSLSEQDVADYWLHPAGMEKNPAWPRFADYGPEDRHKQFPKPTLWLYGGYLGGSMEEGRTAVPAGNPFLDQFARYFPDLRARSVGGGHFLGEECAGYVNDCLLRFLSGAL</sequence>
<dbReference type="PANTHER" id="PTHR43329">
    <property type="entry name" value="EPOXIDE HYDROLASE"/>
    <property type="match status" value="1"/>
</dbReference>
<dbReference type="InterPro" id="IPR000073">
    <property type="entry name" value="AB_hydrolase_1"/>
</dbReference>
<organism evidence="5">
    <name type="scientific">freshwater metagenome</name>
    <dbReference type="NCBI Taxonomy" id="449393"/>
    <lineage>
        <taxon>unclassified sequences</taxon>
        <taxon>metagenomes</taxon>
        <taxon>ecological metagenomes</taxon>
    </lineage>
</organism>
<dbReference type="AlphaFoldDB" id="A0A6J7TPD7"/>
<evidence type="ECO:0000256" key="1">
    <source>
        <dbReference type="ARBA" id="ARBA00022801"/>
    </source>
</evidence>
<dbReference type="PRINTS" id="PR00111">
    <property type="entry name" value="ABHYDROLASE"/>
</dbReference>
<name>A0A6J7TPD7_9ZZZZ</name>
<accession>A0A6J7TPD7</accession>
<dbReference type="GO" id="GO:0016787">
    <property type="term" value="F:hydrolase activity"/>
    <property type="evidence" value="ECO:0007669"/>
    <property type="project" value="UniProtKB-KW"/>
</dbReference>
<dbReference type="InterPro" id="IPR000639">
    <property type="entry name" value="Epox_hydrolase-like"/>
</dbReference>
<protein>
    <submittedName>
        <fullName evidence="5">Unannotated protein</fullName>
    </submittedName>
</protein>
<evidence type="ECO:0000313" key="5">
    <source>
        <dbReference type="EMBL" id="CAB5054008.1"/>
    </source>
</evidence>
<dbReference type="InterPro" id="IPR029058">
    <property type="entry name" value="AB_hydrolase_fold"/>
</dbReference>
<gene>
    <name evidence="3" type="ORF">UFOPK2806_01119</name>
    <name evidence="4" type="ORF">UFOPK3417_00280</name>
    <name evidence="5" type="ORF">UFOPK4306_00275</name>
</gene>
<feature type="domain" description="AB hydrolase-1" evidence="2">
    <location>
        <begin position="27"/>
        <end position="328"/>
    </location>
</feature>
<dbReference type="SUPFAM" id="SSF53474">
    <property type="entry name" value="alpha/beta-Hydrolases"/>
    <property type="match status" value="1"/>
</dbReference>
<dbReference type="EMBL" id="CAFBLR010000013">
    <property type="protein sequence ID" value="CAB4862042.1"/>
    <property type="molecule type" value="Genomic_DNA"/>
</dbReference>
<evidence type="ECO:0000313" key="4">
    <source>
        <dbReference type="EMBL" id="CAB4862042.1"/>
    </source>
</evidence>
<dbReference type="Gene3D" id="3.40.50.1820">
    <property type="entry name" value="alpha/beta hydrolase"/>
    <property type="match status" value="1"/>
</dbReference>
<dbReference type="EMBL" id="CAEZYY010000012">
    <property type="protein sequence ID" value="CAB4752833.1"/>
    <property type="molecule type" value="Genomic_DNA"/>
</dbReference>
<dbReference type="Pfam" id="PF00561">
    <property type="entry name" value="Abhydrolase_1"/>
    <property type="match status" value="1"/>
</dbReference>
<evidence type="ECO:0000259" key="2">
    <source>
        <dbReference type="Pfam" id="PF00561"/>
    </source>
</evidence>
<evidence type="ECO:0000313" key="3">
    <source>
        <dbReference type="EMBL" id="CAB4752833.1"/>
    </source>
</evidence>
<dbReference type="PRINTS" id="PR00412">
    <property type="entry name" value="EPOXHYDRLASE"/>
</dbReference>